<feature type="compositionally biased region" description="Basic and acidic residues" evidence="1">
    <location>
        <begin position="621"/>
        <end position="630"/>
    </location>
</feature>
<feature type="region of interest" description="Disordered" evidence="1">
    <location>
        <begin position="1215"/>
        <end position="1235"/>
    </location>
</feature>
<dbReference type="Gene3D" id="2.10.25.10">
    <property type="entry name" value="Laminin"/>
    <property type="match status" value="1"/>
</dbReference>
<dbReference type="Pfam" id="PF00041">
    <property type="entry name" value="fn3"/>
    <property type="match status" value="1"/>
</dbReference>
<evidence type="ECO:0000256" key="1">
    <source>
        <dbReference type="SAM" id="MobiDB-lite"/>
    </source>
</evidence>
<reference evidence="5" key="1">
    <citation type="submission" date="2022-11" db="UniProtKB">
        <authorList>
            <consortium name="WormBaseParasite"/>
        </authorList>
    </citation>
    <scope>IDENTIFICATION</scope>
</reference>
<dbReference type="InterPro" id="IPR003961">
    <property type="entry name" value="FN3_dom"/>
</dbReference>
<organism evidence="4 5">
    <name type="scientific">Ditylenchus dipsaci</name>
    <dbReference type="NCBI Taxonomy" id="166011"/>
    <lineage>
        <taxon>Eukaryota</taxon>
        <taxon>Metazoa</taxon>
        <taxon>Ecdysozoa</taxon>
        <taxon>Nematoda</taxon>
        <taxon>Chromadorea</taxon>
        <taxon>Rhabditida</taxon>
        <taxon>Tylenchina</taxon>
        <taxon>Tylenchomorpha</taxon>
        <taxon>Sphaerularioidea</taxon>
        <taxon>Anguinidae</taxon>
        <taxon>Anguininae</taxon>
        <taxon>Ditylenchus</taxon>
    </lineage>
</organism>
<evidence type="ECO:0000313" key="5">
    <source>
        <dbReference type="WBParaSite" id="jg9034"/>
    </source>
</evidence>
<feature type="chain" id="PRO_5036711701" evidence="2">
    <location>
        <begin position="22"/>
        <end position="1235"/>
    </location>
</feature>
<feature type="compositionally biased region" description="Polar residues" evidence="1">
    <location>
        <begin position="194"/>
        <end position="205"/>
    </location>
</feature>
<dbReference type="AlphaFoldDB" id="A0A915ERK1"/>
<accession>A0A915ERK1</accession>
<dbReference type="InterPro" id="IPR036116">
    <property type="entry name" value="FN3_sf"/>
</dbReference>
<feature type="domain" description="Fibronectin type-III" evidence="3">
    <location>
        <begin position="235"/>
        <end position="330"/>
    </location>
</feature>
<dbReference type="PROSITE" id="PS50853">
    <property type="entry name" value="FN3"/>
    <property type="match status" value="1"/>
</dbReference>
<dbReference type="InterPro" id="IPR013783">
    <property type="entry name" value="Ig-like_fold"/>
</dbReference>
<protein>
    <submittedName>
        <fullName evidence="5">Fibronectin type-III domain-containing protein</fullName>
    </submittedName>
</protein>
<dbReference type="Gene3D" id="2.60.40.10">
    <property type="entry name" value="Immunoglobulins"/>
    <property type="match status" value="1"/>
</dbReference>
<feature type="region of interest" description="Disordered" evidence="1">
    <location>
        <begin position="759"/>
        <end position="782"/>
    </location>
</feature>
<dbReference type="WBParaSite" id="jg9034">
    <property type="protein sequence ID" value="jg9034"/>
    <property type="gene ID" value="jg9034"/>
</dbReference>
<dbReference type="Proteomes" id="UP000887574">
    <property type="component" value="Unplaced"/>
</dbReference>
<feature type="region of interest" description="Disordered" evidence="1">
    <location>
        <begin position="27"/>
        <end position="50"/>
    </location>
</feature>
<evidence type="ECO:0000256" key="2">
    <source>
        <dbReference type="SAM" id="SignalP"/>
    </source>
</evidence>
<feature type="region of interest" description="Disordered" evidence="1">
    <location>
        <begin position="1038"/>
        <end position="1067"/>
    </location>
</feature>
<keyword evidence="4" id="KW-1185">Reference proteome</keyword>
<dbReference type="CDD" id="cd00063">
    <property type="entry name" value="FN3"/>
    <property type="match status" value="1"/>
</dbReference>
<sequence>MIGIACLLIFLVSHLIGCAKKQKSKRQEDQKTIGLNGLSSPKEKQTPMAKSTVSTLAPASLPLIEANNAEKSAGVSCAASSDDELDTALEISDAKLSPKPNSNVQNTPVVVSVVELNSDTAEKYKGSMTVPLVNDDVVGELVDPKKSKYAFPDTPSLIGITNSKIEQSTIKVSSPNHKIYRASSPPFGLSPINSGTKSACSSPGQTKADAVTPKGAEDVLVKTSVREPLVICSEPPSDIRVGSNINDELVVDFRPAVAPIPVQHYIVKYWPVDNPEVEAKTIQVDGKNQTTGIVLHELAVDTEYNFRVDTVLQDGKTLPSEISLIRTPAEEVKCDCSHACRLVRDGDKEVRVECYCPDGYELADDQRTCEQIKEAEKEHTVVQISPTLDDITQQKPVAVDISQDTTETGTPVPYDTTLGASQLPTDQYGNTVTVSTSTADRPPVPTDELGRELPLVYFFNGTALPTDASNNVYNSLGEQIARNEDNQPLGPDSKCSNRTPKPLPTHSTNLKPIYTVANADGLEYKKNAEGMSVDADGQLVPTDSSGQPVGVSGSPLPTDFYGRFLLDRGGTKGPDGGGGDTEDADQALPTDDMGFLIYPVVYPNGELLPTTSSGVYVDPQRGGEEVDRNDQGIPSLGGRGSGSFEPIRPDDSLKATEIQGKPVEQLSGSVDEQLPITTSATPPRQVNVIGPDGQPLPTDTSGRVVDTQGIPYPTNPEGLLFGPDGAPLPTNQQGQQVVVERGPEEQDIYRKTRPRPVVLVIGPDGQPMPTDTSGRIVDKQGSPYPTNYDGLLLGPDGSPLPTNADGQVVVAEGDQEEKTQKAVTLPTDDYGKLVYPIVGSDGQPLPTDQSGRYLDVESGEPIPTDDFGRPLHTEEGQILPKNQQGDYIYSKPSKTPKKVVVIGPDGVPQPTDYQGKWVDAEGRALPTNPEGLLVGPDGSPLPTNAQGQQVVGEGAEGIAKVLPTDASGLPIYPILNSDGQLLPTDATGRYVDVLSGESIPIDESGHPVDKEDGQVLPTNSQGQYIYTKLSVKPIVVIGPDGQPMPTDTSGRVVDKEGSTYPTNPEGLLVGPDGFPIPTNDQGQLLLKEETSPTPIIVIGPDGQPMPTDTSGRVVDKQGSPYPTNYDGLLLGPDGSPLPTNEAGQFVLPRGGDVTNATPVKTLPTDDAGQYIYPIVNSDGMPLPTDSSGRHLDALGEPVPVDDFGHPLDREGGQVLPTDSQGQYIYSPHQPLQDQL</sequence>
<dbReference type="SUPFAM" id="SSF49265">
    <property type="entry name" value="Fibronectin type III"/>
    <property type="match status" value="1"/>
</dbReference>
<feature type="region of interest" description="Disordered" evidence="1">
    <location>
        <begin position="1097"/>
        <end position="1119"/>
    </location>
</feature>
<feature type="region of interest" description="Disordered" evidence="1">
    <location>
        <begin position="482"/>
        <end position="509"/>
    </location>
</feature>
<keyword evidence="2" id="KW-0732">Signal</keyword>
<feature type="region of interest" description="Disordered" evidence="1">
    <location>
        <begin position="567"/>
        <end position="588"/>
    </location>
</feature>
<proteinExistence type="predicted"/>
<name>A0A915ERK1_9BILA</name>
<feature type="region of interest" description="Disordered" evidence="1">
    <location>
        <begin position="621"/>
        <end position="645"/>
    </location>
</feature>
<evidence type="ECO:0000313" key="4">
    <source>
        <dbReference type="Proteomes" id="UP000887574"/>
    </source>
</evidence>
<feature type="compositionally biased region" description="Polar residues" evidence="1">
    <location>
        <begin position="1216"/>
        <end position="1235"/>
    </location>
</feature>
<evidence type="ECO:0000259" key="3">
    <source>
        <dbReference type="PROSITE" id="PS50853"/>
    </source>
</evidence>
<feature type="signal peptide" evidence="2">
    <location>
        <begin position="1"/>
        <end position="21"/>
    </location>
</feature>
<feature type="region of interest" description="Disordered" evidence="1">
    <location>
        <begin position="194"/>
        <end position="213"/>
    </location>
</feature>
<feature type="compositionally biased region" description="Polar residues" evidence="1">
    <location>
        <begin position="494"/>
        <end position="509"/>
    </location>
</feature>